<evidence type="ECO:0000313" key="1">
    <source>
        <dbReference type="EMBL" id="MEI7105023.1"/>
    </source>
</evidence>
<dbReference type="RefSeq" id="WP_336858414.1">
    <property type="nucleotide sequence ID" value="NZ_JBBBOM010000068.1"/>
</dbReference>
<gene>
    <name evidence="1" type="ORF">WCT63_21590</name>
</gene>
<keyword evidence="2" id="KW-1185">Reference proteome</keyword>
<evidence type="ECO:0000313" key="2">
    <source>
        <dbReference type="Proteomes" id="UP001313132"/>
    </source>
</evidence>
<accession>A0ABU8K5Q4</accession>
<dbReference type="EMBL" id="JBBBON010000033">
    <property type="protein sequence ID" value="MEI7105023.1"/>
    <property type="molecule type" value="Genomic_DNA"/>
</dbReference>
<proteinExistence type="predicted"/>
<dbReference type="Proteomes" id="UP001313132">
    <property type="component" value="Unassembled WGS sequence"/>
</dbReference>
<comment type="caution">
    <text evidence="1">The sequence shown here is derived from an EMBL/GenBank/DDBJ whole genome shotgun (WGS) entry which is preliminary data.</text>
</comment>
<sequence length="74" mass="8624">MNLKLTGKVALITRARISFSICEELAAKFEYWISLIWHLFFFFLPTAKYGPNTKPEVRGIQYNPSILTFHYPSP</sequence>
<organism evidence="1 2">
    <name type="scientific">Pectobacterium versatile</name>
    <dbReference type="NCBI Taxonomy" id="2488639"/>
    <lineage>
        <taxon>Bacteria</taxon>
        <taxon>Pseudomonadati</taxon>
        <taxon>Pseudomonadota</taxon>
        <taxon>Gammaproteobacteria</taxon>
        <taxon>Enterobacterales</taxon>
        <taxon>Pectobacteriaceae</taxon>
        <taxon>Pectobacterium</taxon>
    </lineage>
</organism>
<name>A0ABU8K5Q4_9GAMM</name>
<reference evidence="1 2" key="1">
    <citation type="submission" date="2024-03" db="EMBL/GenBank/DDBJ databases">
        <title>Analysis of soft rot Pectobacteriaceae population diversity in US potato growing regions between 2016 and 2022.</title>
        <authorList>
            <person name="Ma X."/>
            <person name="Zhang X."/>
            <person name="Stodghill P."/>
            <person name="Rioux R."/>
            <person name="Babler B."/>
            <person name="Shrestha S."/>
            <person name="Babler B."/>
            <person name="Rivedal H."/>
            <person name="Frost K."/>
            <person name="Hao J."/>
            <person name="Secor G."/>
            <person name="Swingle B."/>
        </authorList>
    </citation>
    <scope>NUCLEOTIDE SEQUENCE [LARGE SCALE GENOMIC DNA]</scope>
    <source>
        <strain evidence="1 2">UMSS2</strain>
    </source>
</reference>
<protein>
    <submittedName>
        <fullName evidence="1">Uncharacterized protein</fullName>
    </submittedName>
</protein>